<dbReference type="PATRIC" id="fig|1423801.4.peg.571"/>
<reference evidence="1 2" key="1">
    <citation type="journal article" date="2015" name="Genome Announc.">
        <title>Expanding the biotechnology potential of lactobacilli through comparative genomics of 213 strains and associated genera.</title>
        <authorList>
            <person name="Sun Z."/>
            <person name="Harris H.M."/>
            <person name="McCann A."/>
            <person name="Guo C."/>
            <person name="Argimon S."/>
            <person name="Zhang W."/>
            <person name="Yang X."/>
            <person name="Jeffery I.B."/>
            <person name="Cooney J.C."/>
            <person name="Kagawa T.F."/>
            <person name="Liu W."/>
            <person name="Song Y."/>
            <person name="Salvetti E."/>
            <person name="Wrobel A."/>
            <person name="Rasinkangas P."/>
            <person name="Parkhill J."/>
            <person name="Rea M.C."/>
            <person name="O'Sullivan O."/>
            <person name="Ritari J."/>
            <person name="Douillard F.P."/>
            <person name="Paul Ross R."/>
            <person name="Yang R."/>
            <person name="Briner A.E."/>
            <person name="Felis G.E."/>
            <person name="de Vos W.M."/>
            <person name="Barrangou R."/>
            <person name="Klaenhammer T.R."/>
            <person name="Caufield P.W."/>
            <person name="Cui Y."/>
            <person name="Zhang H."/>
            <person name="O'Toole P.W."/>
        </authorList>
    </citation>
    <scope>NUCLEOTIDE SEQUENCE [LARGE SCALE GENOMIC DNA]</scope>
    <source>
        <strain evidence="1 2">DSM 16230</strain>
    </source>
</reference>
<dbReference type="InterPro" id="IPR011330">
    <property type="entry name" value="Glyco_hydro/deAcase_b/a-brl"/>
</dbReference>
<dbReference type="CDD" id="cd10924">
    <property type="entry name" value="CE4_COG4878"/>
    <property type="match status" value="1"/>
</dbReference>
<evidence type="ECO:0000313" key="1">
    <source>
        <dbReference type="EMBL" id="KRL98753.1"/>
    </source>
</evidence>
<dbReference type="STRING" id="1423801.FD50_GL000562"/>
<name>A0A0R1UZI4_9LACO</name>
<sequence length="596" mass="66566">MLTFFIMALILFFERSGIHYTQPAKQVNYLPTSKVIQSSAAVKKAPVTCLVLTDSTEPDCRVAEPQIKRVLLDMKVGYRTVDLSKQTLPALGAYQTVVVLTENISSFGTQQNVFKNWISAGGHALFVLPIQKEEGVDNFFGELGVTSATAKNEVVSGFYAAKGFMAGGNKEYKFSDPFKSARKMKLTRNVKTYAWTDKSQKFPLVWENKYGKGQVVVDNIGIVEKVNRGIYAASYSLLGAVGVYPVINGSAFYLDDFPSPVPNGDGKYVKRDYHMNIADFYSKVWWPDLLKLSARHGVRFTGVIIENYGNQTNGKVTTTQDTSRFRYFGNMLLHADGELGFHGYNHQPLNTGEVSYKGQHLPYKLWKNTQAMKNSIEQLETFSNNVFPETRKSVYVPPSNILSAKGRKMLGKDKEIRTIASVYFPGDAGYSQEFGVSKDGIVNQPRIISGALFDKYNKLAAFSELNMHYVNTHFMHPDDLLDVDRGAKLGWNKLKNNLASYMEWLFTAAPGIRNLTGSELSGAIERYSAAVVTKKEVTATEVKLELGNLYDESYLMVRLNEGGKPQGVEGGTLRHVTGDLYLLRATSRNVTINLRR</sequence>
<evidence type="ECO:0000313" key="2">
    <source>
        <dbReference type="Proteomes" id="UP000051166"/>
    </source>
</evidence>
<dbReference type="EMBL" id="AZFQ01000036">
    <property type="protein sequence ID" value="KRL98753.1"/>
    <property type="molecule type" value="Genomic_DNA"/>
</dbReference>
<dbReference type="InterPro" id="IPR018695">
    <property type="entry name" value="DUF2194"/>
</dbReference>
<comment type="caution">
    <text evidence="1">The sequence shown here is derived from an EMBL/GenBank/DDBJ whole genome shotgun (WGS) entry which is preliminary data.</text>
</comment>
<accession>A0A0R1UZI4</accession>
<keyword evidence="2" id="KW-1185">Reference proteome</keyword>
<proteinExistence type="predicted"/>
<dbReference type="GO" id="GO:0005975">
    <property type="term" value="P:carbohydrate metabolic process"/>
    <property type="evidence" value="ECO:0007669"/>
    <property type="project" value="InterPro"/>
</dbReference>
<dbReference type="Pfam" id="PF09960">
    <property type="entry name" value="DUF2194"/>
    <property type="match status" value="2"/>
</dbReference>
<dbReference type="AlphaFoldDB" id="A0A0R1UZI4"/>
<organism evidence="1 2">
    <name type="scientific">Liquorilactobacillus satsumensis DSM 16230 = JCM 12392</name>
    <dbReference type="NCBI Taxonomy" id="1423801"/>
    <lineage>
        <taxon>Bacteria</taxon>
        <taxon>Bacillati</taxon>
        <taxon>Bacillota</taxon>
        <taxon>Bacilli</taxon>
        <taxon>Lactobacillales</taxon>
        <taxon>Lactobacillaceae</taxon>
        <taxon>Liquorilactobacillus</taxon>
    </lineage>
</organism>
<evidence type="ECO:0008006" key="3">
    <source>
        <dbReference type="Google" id="ProtNLM"/>
    </source>
</evidence>
<protein>
    <recommendedName>
        <fullName evidence="3">DUF2194 domain-containing protein</fullName>
    </recommendedName>
</protein>
<dbReference type="SUPFAM" id="SSF88713">
    <property type="entry name" value="Glycoside hydrolase/deacetylase"/>
    <property type="match status" value="1"/>
</dbReference>
<gene>
    <name evidence="1" type="ORF">FD50_GL000562</name>
</gene>
<dbReference type="Proteomes" id="UP000051166">
    <property type="component" value="Unassembled WGS sequence"/>
</dbReference>